<dbReference type="PANTHER" id="PTHR33164:SF43">
    <property type="entry name" value="HTH-TYPE TRANSCRIPTIONAL REPRESSOR YETL"/>
    <property type="match status" value="1"/>
</dbReference>
<dbReference type="SMART" id="SM00347">
    <property type="entry name" value="HTH_MARR"/>
    <property type="match status" value="1"/>
</dbReference>
<dbReference type="SUPFAM" id="SSF46785">
    <property type="entry name" value="Winged helix' DNA-binding domain"/>
    <property type="match status" value="1"/>
</dbReference>
<keyword evidence="2" id="KW-0238">DNA-binding</keyword>
<organism evidence="2 3">
    <name type="scientific">Rubrimonas cliftonensis</name>
    <dbReference type="NCBI Taxonomy" id="89524"/>
    <lineage>
        <taxon>Bacteria</taxon>
        <taxon>Pseudomonadati</taxon>
        <taxon>Pseudomonadota</taxon>
        <taxon>Alphaproteobacteria</taxon>
        <taxon>Rhodobacterales</taxon>
        <taxon>Paracoccaceae</taxon>
        <taxon>Rubrimonas</taxon>
    </lineage>
</organism>
<dbReference type="Gene3D" id="1.10.10.10">
    <property type="entry name" value="Winged helix-like DNA-binding domain superfamily/Winged helix DNA-binding domain"/>
    <property type="match status" value="1"/>
</dbReference>
<dbReference type="PROSITE" id="PS50995">
    <property type="entry name" value="HTH_MARR_2"/>
    <property type="match status" value="1"/>
</dbReference>
<gene>
    <name evidence="2" type="ORF">SAMN05444370_10440</name>
</gene>
<evidence type="ECO:0000313" key="2">
    <source>
        <dbReference type="EMBL" id="SEA30214.1"/>
    </source>
</evidence>
<keyword evidence="3" id="KW-1185">Reference proteome</keyword>
<dbReference type="Proteomes" id="UP000198703">
    <property type="component" value="Unassembled WGS sequence"/>
</dbReference>
<dbReference type="PRINTS" id="PR00598">
    <property type="entry name" value="HTHMARR"/>
</dbReference>
<reference evidence="2 3" key="1">
    <citation type="submission" date="2016-10" db="EMBL/GenBank/DDBJ databases">
        <authorList>
            <person name="de Groot N.N."/>
        </authorList>
    </citation>
    <scope>NUCLEOTIDE SEQUENCE [LARGE SCALE GENOMIC DNA]</scope>
    <source>
        <strain evidence="2 3">DSM 15345</strain>
    </source>
</reference>
<evidence type="ECO:0000259" key="1">
    <source>
        <dbReference type="PROSITE" id="PS50995"/>
    </source>
</evidence>
<dbReference type="PANTHER" id="PTHR33164">
    <property type="entry name" value="TRANSCRIPTIONAL REGULATOR, MARR FAMILY"/>
    <property type="match status" value="1"/>
</dbReference>
<protein>
    <submittedName>
        <fullName evidence="2">DNA-binding transcriptional regulator, MarR family</fullName>
    </submittedName>
</protein>
<evidence type="ECO:0000313" key="3">
    <source>
        <dbReference type="Proteomes" id="UP000198703"/>
    </source>
</evidence>
<dbReference type="RefSeq" id="WP_245730970.1">
    <property type="nucleotide sequence ID" value="NZ_FNQM01000004.1"/>
</dbReference>
<proteinExistence type="predicted"/>
<dbReference type="AlphaFoldDB" id="A0A1H4A403"/>
<dbReference type="InterPro" id="IPR036390">
    <property type="entry name" value="WH_DNA-bd_sf"/>
</dbReference>
<dbReference type="InterPro" id="IPR000835">
    <property type="entry name" value="HTH_MarR-typ"/>
</dbReference>
<name>A0A1H4A403_9RHOB</name>
<dbReference type="STRING" id="89524.SAMN05444370_10440"/>
<dbReference type="InterPro" id="IPR036388">
    <property type="entry name" value="WH-like_DNA-bd_sf"/>
</dbReference>
<dbReference type="GO" id="GO:0003700">
    <property type="term" value="F:DNA-binding transcription factor activity"/>
    <property type="evidence" value="ECO:0007669"/>
    <property type="project" value="InterPro"/>
</dbReference>
<feature type="domain" description="HTH marR-type" evidence="1">
    <location>
        <begin position="41"/>
        <end position="170"/>
    </location>
</feature>
<dbReference type="GO" id="GO:0006950">
    <property type="term" value="P:response to stress"/>
    <property type="evidence" value="ECO:0007669"/>
    <property type="project" value="TreeGrafter"/>
</dbReference>
<dbReference type="InterPro" id="IPR039422">
    <property type="entry name" value="MarR/SlyA-like"/>
</dbReference>
<dbReference type="EMBL" id="FNQM01000004">
    <property type="protein sequence ID" value="SEA30214.1"/>
    <property type="molecule type" value="Genomic_DNA"/>
</dbReference>
<dbReference type="Pfam" id="PF12802">
    <property type="entry name" value="MarR_2"/>
    <property type="match status" value="1"/>
</dbReference>
<sequence length="186" mass="20907">MKQQAPLQAAQPMGAATPLAGVSGMDEMLEAKLWRNPCWFSFRLNYLALRYNLPLYDWVRRVHGLSRPEYVVLYSLALTGAGCATDVVRTSGFPKNTLSRAVRRIEALGLVERRRDEGDGRNQVLTLSQAGRALMEATMPVFVAHERRMLSGLNEEERATLARLMAKVVLDHDAWPDRIEEGRDAP</sequence>
<dbReference type="GO" id="GO:0003677">
    <property type="term" value="F:DNA binding"/>
    <property type="evidence" value="ECO:0007669"/>
    <property type="project" value="UniProtKB-KW"/>
</dbReference>
<accession>A0A1H4A403</accession>